<proteinExistence type="predicted"/>
<feature type="chain" id="PRO_5029847611" description="Endonuclease/exonuclease/phosphatase domain-containing protein" evidence="1">
    <location>
        <begin position="23"/>
        <end position="697"/>
    </location>
</feature>
<dbReference type="Proteomes" id="UP000594261">
    <property type="component" value="Chromosome 5"/>
</dbReference>
<dbReference type="PANTHER" id="PTHR33710:SF64">
    <property type="entry name" value="ENDONUCLEASE_EXONUCLEASE_PHOSPHATASE DOMAIN-CONTAINING PROTEIN"/>
    <property type="match status" value="1"/>
</dbReference>
<evidence type="ECO:0000313" key="2">
    <source>
        <dbReference type="EnsemblPlants" id="QL05p047572:mrna"/>
    </source>
</evidence>
<keyword evidence="1" id="KW-0732">Signal</keyword>
<dbReference type="EnsemblPlants" id="QL05p047572:mrna">
    <property type="protein sequence ID" value="QL05p047572:mrna"/>
    <property type="gene ID" value="QL05p047572"/>
</dbReference>
<sequence>MCLRRSFSIYTVVALCSVFVEAKTERFMGGSTFFFVKSKAFEFSVEEGGSNTHGNFLLVSELIHGRRRGSLVIPEGKLGRGWGGFGLHLRKTLEDSLLRNGEHKLPTVVVPEGQQRNYGFVNKGKEKFTEFQNLKIPISSGNLYNLSNDLLGKETTGFGAEVTSVINGIVTNGIKGKLTLDICLRVECGSEGKWDVIFSEVKEVGLKPSGQQAPTKVPTPTRENRPIFKPAWKPRVSYPYRSGADEHGGDFFRCRCCRMLQYWQSESTIQNPKVSFVFLKPQVLNPTPIPLLKPVLINEVRNFEKSENPHADLVSTPQISSCSVMVASESNSAVNSGLVQQQFKHLLLNNAVDSNFSRGFLDKWGLELGNGKRVVVPMGIERQPSGFFKGSVLDELVAMDYSGNSSRPLAVQSEGDGVMVEDVDSESWSDGGEMVEFDRRGSDFSEPLYVTPLAMSKSNETQEVNNISSCLEDGQSSIHSSLSPWFQSKFQEFGSFLETPVEGLEELASNFLLAIEEKIRQRVAANALSKKTKGGGKGLRELRSLVSSINYDSASGKARGALGGILVMWDRRVVEKLEEAVGDFSVSCRFRNVGDNFEWAFSGVYGPNVDREKRLMREELAGLFSWWNLPWCVGGDFNAIRFPSKRLGAENFTQDMYNFSDFISCNGLLDIPLEGGSFSWSNSLSGSRIDRFLFSSE</sequence>
<name>A0A7N2LRA6_QUELO</name>
<reference evidence="2 3" key="1">
    <citation type="journal article" date="2016" name="G3 (Bethesda)">
        <title>First Draft Assembly and Annotation of the Genome of a California Endemic Oak Quercus lobata Nee (Fagaceae).</title>
        <authorList>
            <person name="Sork V.L."/>
            <person name="Fitz-Gibbon S.T."/>
            <person name="Puiu D."/>
            <person name="Crepeau M."/>
            <person name="Gugger P.F."/>
            <person name="Sherman R."/>
            <person name="Stevens K."/>
            <person name="Langley C.H."/>
            <person name="Pellegrini M."/>
            <person name="Salzberg S.L."/>
        </authorList>
    </citation>
    <scope>NUCLEOTIDE SEQUENCE [LARGE SCALE GENOMIC DNA]</scope>
    <source>
        <strain evidence="2 3">cv. SW786</strain>
    </source>
</reference>
<dbReference type="Gramene" id="QL05p047572:mrna">
    <property type="protein sequence ID" value="QL05p047572:mrna"/>
    <property type="gene ID" value="QL05p047572"/>
</dbReference>
<dbReference type="InterPro" id="IPR036691">
    <property type="entry name" value="Endo/exonu/phosph_ase_sf"/>
</dbReference>
<evidence type="ECO:0008006" key="4">
    <source>
        <dbReference type="Google" id="ProtNLM"/>
    </source>
</evidence>
<dbReference type="InParanoid" id="A0A7N2LRA6"/>
<protein>
    <recommendedName>
        <fullName evidence="4">Endonuclease/exonuclease/phosphatase domain-containing protein</fullName>
    </recommendedName>
</protein>
<dbReference type="AlphaFoldDB" id="A0A7N2LRA6"/>
<dbReference type="EMBL" id="LRBV02000005">
    <property type="status" value="NOT_ANNOTATED_CDS"/>
    <property type="molecule type" value="Genomic_DNA"/>
</dbReference>
<dbReference type="SUPFAM" id="SSF56219">
    <property type="entry name" value="DNase I-like"/>
    <property type="match status" value="1"/>
</dbReference>
<accession>A0A7N2LRA6</accession>
<dbReference type="PANTHER" id="PTHR33710">
    <property type="entry name" value="BNAC02G09200D PROTEIN"/>
    <property type="match status" value="1"/>
</dbReference>
<organism evidence="2 3">
    <name type="scientific">Quercus lobata</name>
    <name type="common">Valley oak</name>
    <dbReference type="NCBI Taxonomy" id="97700"/>
    <lineage>
        <taxon>Eukaryota</taxon>
        <taxon>Viridiplantae</taxon>
        <taxon>Streptophyta</taxon>
        <taxon>Embryophyta</taxon>
        <taxon>Tracheophyta</taxon>
        <taxon>Spermatophyta</taxon>
        <taxon>Magnoliopsida</taxon>
        <taxon>eudicotyledons</taxon>
        <taxon>Gunneridae</taxon>
        <taxon>Pentapetalae</taxon>
        <taxon>rosids</taxon>
        <taxon>fabids</taxon>
        <taxon>Fagales</taxon>
        <taxon>Fagaceae</taxon>
        <taxon>Quercus</taxon>
    </lineage>
</organism>
<dbReference type="Gene3D" id="3.60.10.10">
    <property type="entry name" value="Endonuclease/exonuclease/phosphatase"/>
    <property type="match status" value="1"/>
</dbReference>
<evidence type="ECO:0000313" key="3">
    <source>
        <dbReference type="Proteomes" id="UP000594261"/>
    </source>
</evidence>
<evidence type="ECO:0000256" key="1">
    <source>
        <dbReference type="SAM" id="SignalP"/>
    </source>
</evidence>
<keyword evidence="3" id="KW-1185">Reference proteome</keyword>
<feature type="signal peptide" evidence="1">
    <location>
        <begin position="1"/>
        <end position="22"/>
    </location>
</feature>
<reference evidence="2" key="2">
    <citation type="submission" date="2021-01" db="UniProtKB">
        <authorList>
            <consortium name="EnsemblPlants"/>
        </authorList>
    </citation>
    <scope>IDENTIFICATION</scope>
</reference>